<evidence type="ECO:0000313" key="1">
    <source>
        <dbReference type="EMBL" id="KAJ9601654.1"/>
    </source>
</evidence>
<feature type="non-terminal residue" evidence="1">
    <location>
        <position position="1"/>
    </location>
</feature>
<reference evidence="1" key="1">
    <citation type="journal article" date="2023" name="IScience">
        <title>Live-bearing cockroach genome reveals convergent evolutionary mechanisms linked to viviparity in insects and beyond.</title>
        <authorList>
            <person name="Fouks B."/>
            <person name="Harrison M.C."/>
            <person name="Mikhailova A.A."/>
            <person name="Marchal E."/>
            <person name="English S."/>
            <person name="Carruthers M."/>
            <person name="Jennings E.C."/>
            <person name="Chiamaka E.L."/>
            <person name="Frigard R.A."/>
            <person name="Pippel M."/>
            <person name="Attardo G.M."/>
            <person name="Benoit J.B."/>
            <person name="Bornberg-Bauer E."/>
            <person name="Tobe S.S."/>
        </authorList>
    </citation>
    <scope>NUCLEOTIDE SEQUENCE</scope>
    <source>
        <strain evidence="1">Stay&amp;Tobe</strain>
    </source>
</reference>
<accession>A0AAD8AM55</accession>
<organism evidence="1 2">
    <name type="scientific">Diploptera punctata</name>
    <name type="common">Pacific beetle cockroach</name>
    <dbReference type="NCBI Taxonomy" id="6984"/>
    <lineage>
        <taxon>Eukaryota</taxon>
        <taxon>Metazoa</taxon>
        <taxon>Ecdysozoa</taxon>
        <taxon>Arthropoda</taxon>
        <taxon>Hexapoda</taxon>
        <taxon>Insecta</taxon>
        <taxon>Pterygota</taxon>
        <taxon>Neoptera</taxon>
        <taxon>Polyneoptera</taxon>
        <taxon>Dictyoptera</taxon>
        <taxon>Blattodea</taxon>
        <taxon>Blaberoidea</taxon>
        <taxon>Blaberidae</taxon>
        <taxon>Diplopterinae</taxon>
        <taxon>Diploptera</taxon>
    </lineage>
</organism>
<dbReference type="Proteomes" id="UP001233999">
    <property type="component" value="Unassembled WGS sequence"/>
</dbReference>
<gene>
    <name evidence="1" type="ORF">L9F63_000187</name>
</gene>
<sequence>NVIQINIRISGQEVNFHTTCIILLQTSLITTIHSLRSVALFLQFVMPIFRTSLVSVSLSFSYCQVVSLDQSSHYFWASQRYIFYGLYLQALGSSASLNKHNVEID</sequence>
<dbReference type="EMBL" id="JASPKZ010000006">
    <property type="protein sequence ID" value="KAJ9601654.1"/>
    <property type="molecule type" value="Genomic_DNA"/>
</dbReference>
<dbReference type="AlphaFoldDB" id="A0AAD8AM55"/>
<reference evidence="1" key="2">
    <citation type="submission" date="2023-05" db="EMBL/GenBank/DDBJ databases">
        <authorList>
            <person name="Fouks B."/>
        </authorList>
    </citation>
    <scope>NUCLEOTIDE SEQUENCE</scope>
    <source>
        <strain evidence="1">Stay&amp;Tobe</strain>
        <tissue evidence="1">Testes</tissue>
    </source>
</reference>
<protein>
    <submittedName>
        <fullName evidence="1">Uncharacterized protein</fullName>
    </submittedName>
</protein>
<proteinExistence type="predicted"/>
<keyword evidence="2" id="KW-1185">Reference proteome</keyword>
<comment type="caution">
    <text evidence="1">The sequence shown here is derived from an EMBL/GenBank/DDBJ whole genome shotgun (WGS) entry which is preliminary data.</text>
</comment>
<evidence type="ECO:0000313" key="2">
    <source>
        <dbReference type="Proteomes" id="UP001233999"/>
    </source>
</evidence>
<name>A0AAD8AM55_DIPPU</name>
<feature type="non-terminal residue" evidence="1">
    <location>
        <position position="105"/>
    </location>
</feature>